<dbReference type="InterPro" id="IPR040039">
    <property type="entry name" value="PIGX"/>
</dbReference>
<comment type="pathway">
    <text evidence="2 10">Glycolipid biosynthesis; glycosylphosphatidylinositol-anchor biosynthesis.</text>
</comment>
<dbReference type="Proteomes" id="UP001497453">
    <property type="component" value="Chromosome 2"/>
</dbReference>
<reference evidence="12" key="1">
    <citation type="submission" date="2024-04" db="EMBL/GenBank/DDBJ databases">
        <authorList>
            <person name="Shaw F."/>
            <person name="Minotto A."/>
        </authorList>
    </citation>
    <scope>NUCLEOTIDE SEQUENCE [LARGE SCALE GENOMIC DNA]</scope>
</reference>
<accession>A0ABP1D0T7</accession>
<evidence type="ECO:0000256" key="7">
    <source>
        <dbReference type="ARBA" id="ARBA00022989"/>
    </source>
</evidence>
<keyword evidence="6 10" id="KW-0256">Endoplasmic reticulum</keyword>
<name>A0ABP1D0T7_9APHY</name>
<protein>
    <recommendedName>
        <fullName evidence="10">Protein PBN1</fullName>
    </recommendedName>
</protein>
<evidence type="ECO:0000256" key="5">
    <source>
        <dbReference type="ARBA" id="ARBA00022692"/>
    </source>
</evidence>
<dbReference type="SMART" id="SM00780">
    <property type="entry name" value="PIG-X"/>
    <property type="match status" value="1"/>
</dbReference>
<evidence type="ECO:0000256" key="10">
    <source>
        <dbReference type="RuleBase" id="RU366056"/>
    </source>
</evidence>
<evidence type="ECO:0000256" key="4">
    <source>
        <dbReference type="ARBA" id="ARBA00022502"/>
    </source>
</evidence>
<keyword evidence="8 10" id="KW-0472">Membrane</keyword>
<evidence type="ECO:0000256" key="9">
    <source>
        <dbReference type="ARBA" id="ARBA00023180"/>
    </source>
</evidence>
<evidence type="ECO:0000256" key="2">
    <source>
        <dbReference type="ARBA" id="ARBA00004687"/>
    </source>
</evidence>
<evidence type="ECO:0000256" key="3">
    <source>
        <dbReference type="ARBA" id="ARBA00010345"/>
    </source>
</evidence>
<evidence type="ECO:0000256" key="1">
    <source>
        <dbReference type="ARBA" id="ARBA00004389"/>
    </source>
</evidence>
<gene>
    <name evidence="11" type="ORF">GFSPODELE1_LOCUS3206</name>
</gene>
<keyword evidence="5 10" id="KW-0812">Transmembrane</keyword>
<keyword evidence="7 10" id="KW-1133">Transmembrane helix</keyword>
<dbReference type="EMBL" id="OZ037945">
    <property type="protein sequence ID" value="CAL1700583.1"/>
    <property type="molecule type" value="Genomic_DNA"/>
</dbReference>
<comment type="subcellular location">
    <subcellularLocation>
        <location evidence="1 10">Endoplasmic reticulum membrane</location>
        <topology evidence="1 10">Single-pass membrane protein</topology>
    </subcellularLocation>
</comment>
<evidence type="ECO:0000256" key="8">
    <source>
        <dbReference type="ARBA" id="ARBA00023136"/>
    </source>
</evidence>
<keyword evidence="12" id="KW-1185">Reference proteome</keyword>
<sequence length="215" mass="23570">MTCSFSSSISSTKGFHTIITTQYSGGVLDGCKLNLAYTFPPDVFVDPYELRYDFSSFELDPLPNLELPVKVAGHGDSTLLLHLDTSSKLKHEDRVAPVKIPVHARYGELVAPTSSPFRSIQLSAPRGYWVCSSDATSNDTIDVIDCTSTLFLPDSPSRAIENVTTLRVPVGIGSDLDTVEFSTTLLVVTLLAYLLSIFVATTRRLYSRGDDVKRQ</sequence>
<feature type="transmembrane region" description="Helical" evidence="10">
    <location>
        <begin position="185"/>
        <end position="206"/>
    </location>
</feature>
<evidence type="ECO:0000256" key="6">
    <source>
        <dbReference type="ARBA" id="ARBA00022824"/>
    </source>
</evidence>
<evidence type="ECO:0000313" key="12">
    <source>
        <dbReference type="Proteomes" id="UP001497453"/>
    </source>
</evidence>
<keyword evidence="9" id="KW-0325">Glycoprotein</keyword>
<proteinExistence type="inferred from homology"/>
<dbReference type="Pfam" id="PF08320">
    <property type="entry name" value="PIG-X"/>
    <property type="match status" value="1"/>
</dbReference>
<comment type="function">
    <text evidence="10">Required for proper folding and/or the stability of a subset of proteins in the endoplasmic reticulum. Component of glycosylphosphatidylinositol-mannosyltransferase 1 which transfers the first of the 4 mannoses in the GPI-anchor precursors during GPI-anchor biosynthesis. Probably acts by stabilizing the mannosyltransferase GPI14.</text>
</comment>
<dbReference type="PANTHER" id="PTHR28650">
    <property type="entry name" value="PHOSPHATIDYLINOSITOL-GLYCAN BIOSYNTHESIS CLASS X PROTEIN"/>
    <property type="match status" value="1"/>
</dbReference>
<evidence type="ECO:0000313" key="11">
    <source>
        <dbReference type="EMBL" id="CAL1700583.1"/>
    </source>
</evidence>
<dbReference type="PANTHER" id="PTHR28650:SF1">
    <property type="entry name" value="PHOSPHATIDYLINOSITOL-GLYCAN BIOSYNTHESIS CLASS X PROTEIN"/>
    <property type="match status" value="1"/>
</dbReference>
<keyword evidence="4 10" id="KW-0337">GPI-anchor biosynthesis</keyword>
<comment type="similarity">
    <text evidence="3 10">Belongs to the PIGX family.</text>
</comment>
<dbReference type="InterPro" id="IPR013233">
    <property type="entry name" value="PIG-X/PBN1"/>
</dbReference>
<organism evidence="11 12">
    <name type="scientific">Somion occarium</name>
    <dbReference type="NCBI Taxonomy" id="3059160"/>
    <lineage>
        <taxon>Eukaryota</taxon>
        <taxon>Fungi</taxon>
        <taxon>Dikarya</taxon>
        <taxon>Basidiomycota</taxon>
        <taxon>Agaricomycotina</taxon>
        <taxon>Agaricomycetes</taxon>
        <taxon>Polyporales</taxon>
        <taxon>Cerrenaceae</taxon>
        <taxon>Somion</taxon>
    </lineage>
</organism>